<keyword evidence="2" id="KW-1185">Reference proteome</keyword>
<dbReference type="GeneID" id="19469446"/>
<accession>S3DAG3</accession>
<dbReference type="EMBL" id="KE145356">
    <property type="protein sequence ID" value="EPE34705.1"/>
    <property type="molecule type" value="Genomic_DNA"/>
</dbReference>
<name>S3DAG3_GLAL2</name>
<evidence type="ECO:0000313" key="1">
    <source>
        <dbReference type="EMBL" id="EPE34705.1"/>
    </source>
</evidence>
<dbReference type="Proteomes" id="UP000016922">
    <property type="component" value="Unassembled WGS sequence"/>
</dbReference>
<dbReference type="AlphaFoldDB" id="S3DAG3"/>
<proteinExistence type="predicted"/>
<sequence length="322" mass="36046">MELGIQFHAKVSNLGEISIKSKSFGGMVLQVVHILCVPGLHEAEMFSVGTGTRGSASSVQDTLTSTLASIRHISTIKYSTHQKTKAHKAGLSSFWSHLSRITSVMSFRVLLMRRCHSTCSVDPSGFAGQQERTSYITYIQEDSPFCQIMDFESRSRIALELLEDELGIKITHTDANKALGDSSRMYHPTNKLYRLNHNKAAQKCIKQLSITVKYNSPSAIYADVKENQVIHLGFRHDQATLEPARPLQHERIPSNDAATLSRHITLMFKQILPLPRHGCSKVRRAPDVGRTGDFRCQVCTHEAALRHRLTDTSSSVFEQFNP</sequence>
<reference evidence="1 2" key="1">
    <citation type="journal article" date="2013" name="BMC Genomics">
        <title>Genomics-driven discovery of the pneumocandin biosynthetic gene cluster in the fungus Glarea lozoyensis.</title>
        <authorList>
            <person name="Chen L."/>
            <person name="Yue Q."/>
            <person name="Zhang X."/>
            <person name="Xiang M."/>
            <person name="Wang C."/>
            <person name="Li S."/>
            <person name="Che Y."/>
            <person name="Ortiz-Lopez F.J."/>
            <person name="Bills G.F."/>
            <person name="Liu X."/>
            <person name="An Z."/>
        </authorList>
    </citation>
    <scope>NUCLEOTIDE SEQUENCE [LARGE SCALE GENOMIC DNA]</scope>
    <source>
        <strain evidence="2">ATCC 20868 / MF5171</strain>
    </source>
</reference>
<dbReference type="KEGG" id="glz:GLAREA_10399"/>
<evidence type="ECO:0000313" key="2">
    <source>
        <dbReference type="Proteomes" id="UP000016922"/>
    </source>
</evidence>
<dbReference type="RefSeq" id="XP_008078640.1">
    <property type="nucleotide sequence ID" value="XM_008080449.1"/>
</dbReference>
<organism evidence="1 2">
    <name type="scientific">Glarea lozoyensis (strain ATCC 20868 / MF5171)</name>
    <dbReference type="NCBI Taxonomy" id="1116229"/>
    <lineage>
        <taxon>Eukaryota</taxon>
        <taxon>Fungi</taxon>
        <taxon>Dikarya</taxon>
        <taxon>Ascomycota</taxon>
        <taxon>Pezizomycotina</taxon>
        <taxon>Leotiomycetes</taxon>
        <taxon>Helotiales</taxon>
        <taxon>Helotiaceae</taxon>
        <taxon>Glarea</taxon>
    </lineage>
</organism>
<dbReference type="HOGENOM" id="CLU_863431_0_0_1"/>
<protein>
    <submittedName>
        <fullName evidence="1">Uncharacterized protein</fullName>
    </submittedName>
</protein>
<gene>
    <name evidence="1" type="ORF">GLAREA_10399</name>
</gene>